<dbReference type="GO" id="GO:0005737">
    <property type="term" value="C:cytoplasm"/>
    <property type="evidence" value="ECO:0007669"/>
    <property type="project" value="TreeGrafter"/>
</dbReference>
<sequence>MKPKDSNPDWARQLRPETLAIRAGIHRTQEQEHSEAIFPTSSFVFNSAEEAAERFAGRAPGNIYARFTNPTVRTFEERLAALEGTEACVATASGMAACLTVFMGMLKAGDHIVASRSIFGTTVQLLSNILDRFGVETSFVPLADVAAWRAALRPNTRMLFLETPSNPLTEIGDIQALADLAHAHDAWLVVDNCFCTPALQQPLKFGADLVVHSATKYLDGQGRTLGGAVCGSAELLNSGPRNFVRTAGPSLSPFNAWVQLKGLETLGLRMERHCANAQEIAEWLEARPEVVRVYYPGLKSHPQQALAARQQRLPGAILAFDVRGGQAAAWAFVDALRLISLTANLGDAKTTITHPASTTHSRVSPEVRAAAGLGDGLLRISVGLEHTDDLRDDLERGFAALAAP</sequence>
<keyword evidence="3 6" id="KW-0808">Transferase</keyword>
<dbReference type="OrthoDB" id="5288860at2"/>
<comment type="function">
    <text evidence="3">Catalyzes the formation of L-homocysteine from O-succinyl-L-homoserine (OSHS) and hydrogen sulfide.</text>
</comment>
<dbReference type="AlphaFoldDB" id="A0A060UZY0"/>
<dbReference type="Proteomes" id="UP000193925">
    <property type="component" value="Chromosome AFERRI"/>
</dbReference>
<evidence type="ECO:0000256" key="4">
    <source>
        <dbReference type="PIRSR" id="PIRSR001434-2"/>
    </source>
</evidence>
<keyword evidence="9" id="KW-1185">Reference proteome</keyword>
<feature type="modified residue" description="N6-(pyridoxal phosphate)lysine" evidence="3 4">
    <location>
        <position position="216"/>
    </location>
</feature>
<evidence type="ECO:0000313" key="7">
    <source>
        <dbReference type="EMBL" id="QQD73711.1"/>
    </source>
</evidence>
<dbReference type="PANTHER" id="PTHR11808:SF80">
    <property type="entry name" value="CYSTATHIONINE GAMMA-LYASE"/>
    <property type="match status" value="1"/>
</dbReference>
<dbReference type="FunFam" id="3.90.1150.10:FF:000033">
    <property type="entry name" value="Cystathionine gamma-synthase"/>
    <property type="match status" value="1"/>
</dbReference>
<dbReference type="SUPFAM" id="SSF53383">
    <property type="entry name" value="PLP-dependent transferases"/>
    <property type="match status" value="1"/>
</dbReference>
<dbReference type="EMBL" id="CP059488">
    <property type="protein sequence ID" value="QQD73711.1"/>
    <property type="molecule type" value="Genomic_DNA"/>
</dbReference>
<dbReference type="GO" id="GO:0030170">
    <property type="term" value="F:pyridoxal phosphate binding"/>
    <property type="evidence" value="ECO:0007669"/>
    <property type="project" value="UniProtKB-UniRule"/>
</dbReference>
<dbReference type="UniPathway" id="UPA00051">
    <property type="reaction ID" value="UER00449"/>
</dbReference>
<comment type="catalytic activity">
    <reaction evidence="3">
        <text>O-succinyl-L-homoserine + hydrogen sulfide = L-homocysteine + succinate</text>
        <dbReference type="Rhea" id="RHEA:27826"/>
        <dbReference type="ChEBI" id="CHEBI:29919"/>
        <dbReference type="ChEBI" id="CHEBI:30031"/>
        <dbReference type="ChEBI" id="CHEBI:57661"/>
        <dbReference type="ChEBI" id="CHEBI:58199"/>
    </reaction>
</comment>
<dbReference type="EMBL" id="CCCS020000001">
    <property type="protein sequence ID" value="CDQ12228.1"/>
    <property type="molecule type" value="Genomic_DNA"/>
</dbReference>
<dbReference type="PIRSF" id="PIRSF001434">
    <property type="entry name" value="CGS"/>
    <property type="match status" value="1"/>
</dbReference>
<dbReference type="GO" id="GO:0019346">
    <property type="term" value="P:transsulfuration"/>
    <property type="evidence" value="ECO:0007669"/>
    <property type="project" value="InterPro"/>
</dbReference>
<dbReference type="InterPro" id="IPR015422">
    <property type="entry name" value="PyrdxlP-dep_Trfase_small"/>
</dbReference>
<reference evidence="8 9" key="3">
    <citation type="submission" date="2017-03" db="EMBL/GenBank/DDBJ databases">
        <authorList>
            <person name="Regsiter A."/>
            <person name="William W."/>
        </authorList>
    </citation>
    <scope>NUCLEOTIDE SEQUENCE [LARGE SCALE GENOMIC DNA]</scope>
    <source>
        <strain evidence="8">PRJEB5721</strain>
    </source>
</reference>
<gene>
    <name evidence="3 6" type="primary">metZ</name>
    <name evidence="6" type="ORF">AFERRI_10051</name>
    <name evidence="8" type="ORF">AFERRI_20009</name>
    <name evidence="7" type="ORF">H2515_05550</name>
</gene>
<dbReference type="HAMAP" id="MF_02056">
    <property type="entry name" value="MetZ"/>
    <property type="match status" value="1"/>
</dbReference>
<dbReference type="Pfam" id="PF01053">
    <property type="entry name" value="Cys_Met_Meta_PP"/>
    <property type="match status" value="1"/>
</dbReference>
<evidence type="ECO:0000256" key="3">
    <source>
        <dbReference type="HAMAP-Rule" id="MF_02056"/>
    </source>
</evidence>
<accession>A0A060UZY0</accession>
<organism evidence="6">
    <name type="scientific">Acidithiobacillus ferrivorans</name>
    <dbReference type="NCBI Taxonomy" id="160808"/>
    <lineage>
        <taxon>Bacteria</taxon>
        <taxon>Pseudomonadati</taxon>
        <taxon>Pseudomonadota</taxon>
        <taxon>Acidithiobacillia</taxon>
        <taxon>Acidithiobacillales</taxon>
        <taxon>Acidithiobacillaceae</taxon>
        <taxon>Acidithiobacillus</taxon>
    </lineage>
</organism>
<keyword evidence="2 3" id="KW-0663">Pyridoxal phosphate</keyword>
<dbReference type="FunFam" id="3.40.640.10:FF:000046">
    <property type="entry name" value="Cystathionine gamma-lyase"/>
    <property type="match status" value="1"/>
</dbReference>
<comment type="subunit">
    <text evidence="3">Homotetramer.</text>
</comment>
<comment type="similarity">
    <text evidence="3">Belongs to the trans-sulfuration enzymes family. MetZ subfamily.</text>
</comment>
<dbReference type="EMBL" id="LT841305">
    <property type="protein sequence ID" value="SMH65228.1"/>
    <property type="molecule type" value="Genomic_DNA"/>
</dbReference>
<reference evidence="6" key="2">
    <citation type="submission" date="2014-07" db="EMBL/GenBank/DDBJ databases">
        <title>Initial genome analysis of the psychrotolerant acidophile Acidithiobacillus ferrivorans CF27: insights into iron and sulfur oxidation pathways and into biofilm formation.</title>
        <authorList>
            <person name="Talla E."/>
            <person name="Hedrich S."/>
            <person name="Mangenot S."/>
            <person name="Ji B."/>
            <person name="Johnson D.B."/>
            <person name="Barbe V."/>
            <person name="Bonnefoy V."/>
        </authorList>
    </citation>
    <scope>NUCLEOTIDE SEQUENCE [LARGE SCALE GENOMIC DNA]</scope>
    <source>
        <strain evidence="6">CF27</strain>
    </source>
</reference>
<reference evidence="6" key="1">
    <citation type="submission" date="2014-03" db="EMBL/GenBank/DDBJ databases">
        <authorList>
            <person name="Genoscope - CEA"/>
        </authorList>
    </citation>
    <scope>NUCLEOTIDE SEQUENCE [LARGE SCALE GENOMIC DNA]</scope>
    <source>
        <strain evidence="6">CF27</strain>
    </source>
</reference>
<dbReference type="PANTHER" id="PTHR11808">
    <property type="entry name" value="TRANS-SULFURATION ENZYME FAMILY MEMBER"/>
    <property type="match status" value="1"/>
</dbReference>
<reference evidence="7 10" key="4">
    <citation type="submission" date="2020-07" db="EMBL/GenBank/DDBJ databases">
        <title>Complete genome sequence analysis of Acidithiobacillus ferrivorans XJFY6S-08 reveals extreme environmental adaptation to alpine acid mine drainage.</title>
        <authorList>
            <person name="Yan L."/>
            <person name="Ni Y."/>
        </authorList>
    </citation>
    <scope>NUCLEOTIDE SEQUENCE [LARGE SCALE GENOMIC DNA]</scope>
    <source>
        <strain evidence="7 10">XJFY6S-08</strain>
    </source>
</reference>
<dbReference type="InterPro" id="IPR054542">
    <property type="entry name" value="Cys_met_metab_PP"/>
</dbReference>
<comment type="pathway">
    <text evidence="3">Amino-acid biosynthesis; L-methionine biosynthesis via de novo pathway; L-homocysteine from O-succinyl-L-homoserine: step 1/1.</text>
</comment>
<dbReference type="InterPro" id="IPR015424">
    <property type="entry name" value="PyrdxlP-dep_Trfase"/>
</dbReference>
<keyword evidence="3" id="KW-0028">Amino-acid biosynthesis</keyword>
<evidence type="ECO:0000256" key="5">
    <source>
        <dbReference type="RuleBase" id="RU362118"/>
    </source>
</evidence>
<comment type="cofactor">
    <cofactor evidence="1 3 5">
        <name>pyridoxal 5'-phosphate</name>
        <dbReference type="ChEBI" id="CHEBI:597326"/>
    </cofactor>
</comment>
<proteinExistence type="inferred from homology"/>
<dbReference type="GO" id="GO:0016765">
    <property type="term" value="F:transferase activity, transferring alkyl or aryl (other than methyl) groups"/>
    <property type="evidence" value="ECO:0007669"/>
    <property type="project" value="UniProtKB-UniRule"/>
</dbReference>
<evidence type="ECO:0000256" key="2">
    <source>
        <dbReference type="ARBA" id="ARBA00022898"/>
    </source>
</evidence>
<dbReference type="NCBIfam" id="NF006003">
    <property type="entry name" value="PRK08133.1"/>
    <property type="match status" value="1"/>
</dbReference>
<dbReference type="GO" id="GO:0071268">
    <property type="term" value="P:homocysteine biosynthetic process"/>
    <property type="evidence" value="ECO:0007669"/>
    <property type="project" value="InterPro"/>
</dbReference>
<dbReference type="InterPro" id="IPR006234">
    <property type="entry name" value="O-succ-hSer_sulfhydrylase"/>
</dbReference>
<dbReference type="Proteomes" id="UP000595420">
    <property type="component" value="Chromosome"/>
</dbReference>
<dbReference type="InterPro" id="IPR015421">
    <property type="entry name" value="PyrdxlP-dep_Trfase_major"/>
</dbReference>
<evidence type="ECO:0000313" key="10">
    <source>
        <dbReference type="Proteomes" id="UP000595420"/>
    </source>
</evidence>
<dbReference type="RefSeq" id="WP_014029557.1">
    <property type="nucleotide sequence ID" value="NZ_CCCS020000001.1"/>
</dbReference>
<dbReference type="Gene3D" id="3.40.640.10">
    <property type="entry name" value="Type I PLP-dependent aspartate aminotransferase-like (Major domain)"/>
    <property type="match status" value="1"/>
</dbReference>
<dbReference type="EC" id="2.5.1.-" evidence="3"/>
<name>A0A060UZY0_9PROT</name>
<dbReference type="Gene3D" id="3.90.1150.10">
    <property type="entry name" value="Aspartate Aminotransferase, domain 1"/>
    <property type="match status" value="1"/>
</dbReference>
<dbReference type="NCBIfam" id="TIGR01325">
    <property type="entry name" value="O_suc_HS_sulf"/>
    <property type="match status" value="1"/>
</dbReference>
<dbReference type="GO" id="GO:0071266">
    <property type="term" value="P:'de novo' L-methionine biosynthetic process"/>
    <property type="evidence" value="ECO:0007669"/>
    <property type="project" value="UniProtKB-UniRule"/>
</dbReference>
<evidence type="ECO:0000256" key="1">
    <source>
        <dbReference type="ARBA" id="ARBA00001933"/>
    </source>
</evidence>
<dbReference type="PROSITE" id="PS00868">
    <property type="entry name" value="CYS_MET_METAB_PP"/>
    <property type="match status" value="1"/>
</dbReference>
<evidence type="ECO:0000313" key="8">
    <source>
        <dbReference type="EMBL" id="SMH65228.1"/>
    </source>
</evidence>
<keyword evidence="3" id="KW-0486">Methionine biosynthesis</keyword>
<evidence type="ECO:0000313" key="6">
    <source>
        <dbReference type="EMBL" id="CDQ12228.1"/>
    </source>
</evidence>
<dbReference type="InterPro" id="IPR000277">
    <property type="entry name" value="Cys/Met-Metab_PyrdxlP-dep_enz"/>
</dbReference>
<dbReference type="GO" id="GO:0016846">
    <property type="term" value="F:carbon-sulfur lyase activity"/>
    <property type="evidence" value="ECO:0007669"/>
    <property type="project" value="TreeGrafter"/>
</dbReference>
<protein>
    <recommendedName>
        <fullName evidence="3">O-succinylhomoserine sulfhydrylase</fullName>
        <shortName evidence="3">OSH sulfhydrylase</shortName>
        <shortName evidence="3">OSHS sulfhydrylase</shortName>
        <ecNumber evidence="3">2.5.1.-</ecNumber>
    </recommendedName>
</protein>
<evidence type="ECO:0000313" key="9">
    <source>
        <dbReference type="Proteomes" id="UP000193925"/>
    </source>
</evidence>
<dbReference type="CDD" id="cd00614">
    <property type="entry name" value="CGS_like"/>
    <property type="match status" value="1"/>
</dbReference>